<gene>
    <name evidence="2" type="ORF">SAMN05216167_11080</name>
</gene>
<organism evidence="2 3">
    <name type="scientific">Spirosoma endophyticum</name>
    <dbReference type="NCBI Taxonomy" id="662367"/>
    <lineage>
        <taxon>Bacteria</taxon>
        <taxon>Pseudomonadati</taxon>
        <taxon>Bacteroidota</taxon>
        <taxon>Cytophagia</taxon>
        <taxon>Cytophagales</taxon>
        <taxon>Cytophagaceae</taxon>
        <taxon>Spirosoma</taxon>
    </lineage>
</organism>
<feature type="domain" description="BioF2-like acetyltransferase" evidence="1">
    <location>
        <begin position="172"/>
        <end position="277"/>
    </location>
</feature>
<dbReference type="OrthoDB" id="116151at2"/>
<dbReference type="RefSeq" id="WP_093830321.1">
    <property type="nucleotide sequence ID" value="NZ_FOLQ01000010.1"/>
</dbReference>
<dbReference type="Gene3D" id="3.40.630.30">
    <property type="match status" value="1"/>
</dbReference>
<dbReference type="STRING" id="662367.SAMN05216167_11080"/>
<dbReference type="EMBL" id="FOLQ01000010">
    <property type="protein sequence ID" value="SFE09525.1"/>
    <property type="molecule type" value="Genomic_DNA"/>
</dbReference>
<keyword evidence="3" id="KW-1185">Reference proteome</keyword>
<dbReference type="AlphaFoldDB" id="A0A1I1XQB0"/>
<dbReference type="Pfam" id="PF13480">
    <property type="entry name" value="Acetyltransf_6"/>
    <property type="match status" value="1"/>
</dbReference>
<dbReference type="InterPro" id="IPR038740">
    <property type="entry name" value="BioF2-like_GNAT_dom"/>
</dbReference>
<protein>
    <submittedName>
        <fullName evidence="2">Acetyltransferase (GNAT) domain-containing protein</fullName>
    </submittedName>
</protein>
<name>A0A1I1XQB0_9BACT</name>
<sequence length="324" mass="37552">MLKTLPRHQINSSAWDACVAASSQRILYGYSWYLDAVLPSPDWKWFGLVNVDKNGQYQAVMPISLRRKRVAGIAYRWVVHQPFFCQFLGIFSREEAINSMPFLQLMQQAFRYGSTFSMRQPLDNPSLFDTFRAQTTHVLDLSIGYELVSQRYSRDRVTNLRRAYLANWTVIDSTDPEPLLTLFRKHQANSIDGGVADWAYDIVRNLLIDLNKRGLAVLRYATRENRIEAGALFVQEGNRLIYLFNAASEAGRQGNARTLLIDQIIREKAGDQLVFDFESPEKSSIRDFYRSFGAREEPFWTVRWNRLSEVENFARKVVNVVRGR</sequence>
<keyword evidence="2" id="KW-0808">Transferase</keyword>
<dbReference type="Proteomes" id="UP000198598">
    <property type="component" value="Unassembled WGS sequence"/>
</dbReference>
<dbReference type="InterPro" id="IPR016181">
    <property type="entry name" value="Acyl_CoA_acyltransferase"/>
</dbReference>
<reference evidence="2 3" key="1">
    <citation type="submission" date="2016-10" db="EMBL/GenBank/DDBJ databases">
        <authorList>
            <person name="de Groot N.N."/>
        </authorList>
    </citation>
    <scope>NUCLEOTIDE SEQUENCE [LARGE SCALE GENOMIC DNA]</scope>
    <source>
        <strain evidence="2 3">DSM 26130</strain>
    </source>
</reference>
<evidence type="ECO:0000313" key="3">
    <source>
        <dbReference type="Proteomes" id="UP000198598"/>
    </source>
</evidence>
<dbReference type="GO" id="GO:0016740">
    <property type="term" value="F:transferase activity"/>
    <property type="evidence" value="ECO:0007669"/>
    <property type="project" value="UniProtKB-KW"/>
</dbReference>
<proteinExistence type="predicted"/>
<evidence type="ECO:0000313" key="2">
    <source>
        <dbReference type="EMBL" id="SFE09525.1"/>
    </source>
</evidence>
<evidence type="ECO:0000259" key="1">
    <source>
        <dbReference type="Pfam" id="PF13480"/>
    </source>
</evidence>
<dbReference type="SUPFAM" id="SSF55729">
    <property type="entry name" value="Acyl-CoA N-acyltransferases (Nat)"/>
    <property type="match status" value="1"/>
</dbReference>
<accession>A0A1I1XQB0</accession>